<evidence type="ECO:0000256" key="2">
    <source>
        <dbReference type="SAM" id="MobiDB-lite"/>
    </source>
</evidence>
<accession>A0ABP0ZS14</accession>
<protein>
    <submittedName>
        <fullName evidence="3">Uncharacterized protein</fullName>
    </submittedName>
</protein>
<evidence type="ECO:0000313" key="3">
    <source>
        <dbReference type="EMBL" id="CAK9439062.1"/>
    </source>
</evidence>
<sequence length="585" mass="65752">MSQPNVYDSISLASTIKPGNSPLHKANEPANFKHEKLFADDLDPEEFISGTKSDIATIDHKINATATKVKNEGSYPNLINTSDVNLLGKSYSPFPESRHSWASDSRDLHSGGDQTYKEPIAYLLGKIDLLSKRLTSKALLHKEMLHSGQPGIAEMRLSVQSDYQQLSECHVSLHELYTKQMNYTNETELLFAKWESKRERLLQNVFDILSKDSEHGGKLASLISKSRDIDDQMVELHAKLAALKQKKEVIAREIEDTQSTLQSRTAMFIERFRDLEEKGKRISHQYLEECGTRERDVPALLKVEIVDVSLQRLSGTDFLLNDDVENNKQQQKLQQQSQSGVSNAQGQNVGGAWVIDHNNQDLSGKSPRDLPVPKQNSIGIQPYIAPDKVDQKEMNHGHGPTPYDLGYLKGAKNSSQFKHRIQNFIKNIQSRVPDSRSKLGPNTPRDDDGDRCLEKLDINLIKDHLERQKAALHDQIRLSSAMATEYHQCATRWERIRQIVSQHEDQLEAVLSSRGKSEDTKPLVGVLSSAVDLLSSEKDIVSRAHREESSDIAGVHTSVILMLVNNEINAIKAGLKIIGDLTKRK</sequence>
<dbReference type="Proteomes" id="UP001497383">
    <property type="component" value="Chromosome 4"/>
</dbReference>
<feature type="coiled-coil region" evidence="1">
    <location>
        <begin position="226"/>
        <end position="260"/>
    </location>
</feature>
<organism evidence="3 4">
    <name type="scientific">Lodderomyces beijingensis</name>
    <dbReference type="NCBI Taxonomy" id="1775926"/>
    <lineage>
        <taxon>Eukaryota</taxon>
        <taxon>Fungi</taxon>
        <taxon>Dikarya</taxon>
        <taxon>Ascomycota</taxon>
        <taxon>Saccharomycotina</taxon>
        <taxon>Pichiomycetes</taxon>
        <taxon>Debaryomycetaceae</taxon>
        <taxon>Candida/Lodderomyces clade</taxon>
        <taxon>Lodderomyces</taxon>
    </lineage>
</organism>
<dbReference type="GeneID" id="92208482"/>
<proteinExistence type="predicted"/>
<feature type="region of interest" description="Disordered" evidence="2">
    <location>
        <begin position="429"/>
        <end position="450"/>
    </location>
</feature>
<keyword evidence="4" id="KW-1185">Reference proteome</keyword>
<name>A0ABP0ZS14_9ASCO</name>
<dbReference type="RefSeq" id="XP_066830224.1">
    <property type="nucleotide sequence ID" value="XM_066973379.1"/>
</dbReference>
<gene>
    <name evidence="3" type="ORF">LODBEIA_P32860</name>
</gene>
<dbReference type="EMBL" id="OZ022408">
    <property type="protein sequence ID" value="CAK9439062.1"/>
    <property type="molecule type" value="Genomic_DNA"/>
</dbReference>
<evidence type="ECO:0000256" key="1">
    <source>
        <dbReference type="SAM" id="Coils"/>
    </source>
</evidence>
<reference evidence="3 4" key="1">
    <citation type="submission" date="2024-03" db="EMBL/GenBank/DDBJ databases">
        <authorList>
            <person name="Brejova B."/>
        </authorList>
    </citation>
    <scope>NUCLEOTIDE SEQUENCE [LARGE SCALE GENOMIC DNA]</scope>
    <source>
        <strain evidence="3 4">CBS 14171</strain>
    </source>
</reference>
<evidence type="ECO:0000313" key="4">
    <source>
        <dbReference type="Proteomes" id="UP001497383"/>
    </source>
</evidence>
<keyword evidence="1" id="KW-0175">Coiled coil</keyword>